<evidence type="ECO:0000313" key="1">
    <source>
        <dbReference type="EMBL" id="MDJ1486328.1"/>
    </source>
</evidence>
<dbReference type="Proteomes" id="UP001241110">
    <property type="component" value="Unassembled WGS sequence"/>
</dbReference>
<sequence>MKTFQIKTIFLFSVLTALVLFFSSCQRENDIVPQPSVTDKSAKLDLTIPPIQIQSAYISRISLSANEFIQFYYRSGSTFPSMADVTRKNYSDGQLVTTRWNFSYDASRHLTKVTSTADGRVIDVTTNSDGLITGASCLINGSFYLGQTLTYNTSNQLTYFHIAYPGAHSNYAFTYLADGNLNTLYRTGENGSANFNIQATGHDGKISPWISARGNLAFWFMVTMVGRLEGTPGLWLSYKNNVTSYTIQQGTPYSATISYSYDSGYGYAASMVATCTNPIYNAGPYGITYFYQ</sequence>
<dbReference type="EMBL" id="JASJOS010000035">
    <property type="protein sequence ID" value="MDJ1486328.1"/>
    <property type="molecule type" value="Genomic_DNA"/>
</dbReference>
<dbReference type="AlphaFoldDB" id="A0AAE3QZK1"/>
<protein>
    <recommendedName>
        <fullName evidence="3">DUF4595 domain-containing protein</fullName>
    </recommendedName>
</protein>
<comment type="caution">
    <text evidence="1">The sequence shown here is derived from an EMBL/GenBank/DDBJ whole genome shotgun (WGS) entry which is preliminary data.</text>
</comment>
<name>A0AAE3QZK1_9BACT</name>
<dbReference type="RefSeq" id="WP_313989832.1">
    <property type="nucleotide sequence ID" value="NZ_JASJOS010000035.1"/>
</dbReference>
<evidence type="ECO:0008006" key="3">
    <source>
        <dbReference type="Google" id="ProtNLM"/>
    </source>
</evidence>
<reference evidence="1" key="1">
    <citation type="submission" date="2023-05" db="EMBL/GenBank/DDBJ databases">
        <authorList>
            <person name="Zhang X."/>
        </authorList>
    </citation>
    <scope>NUCLEOTIDE SEQUENCE</scope>
    <source>
        <strain evidence="1">YF14B1</strain>
    </source>
</reference>
<dbReference type="PROSITE" id="PS51257">
    <property type="entry name" value="PROKAR_LIPOPROTEIN"/>
    <property type="match status" value="1"/>
</dbReference>
<accession>A0AAE3QZK1</accession>
<organism evidence="1 2">
    <name type="scientific">Xanthocytophaga flava</name>
    <dbReference type="NCBI Taxonomy" id="3048013"/>
    <lineage>
        <taxon>Bacteria</taxon>
        <taxon>Pseudomonadati</taxon>
        <taxon>Bacteroidota</taxon>
        <taxon>Cytophagia</taxon>
        <taxon>Cytophagales</taxon>
        <taxon>Rhodocytophagaceae</taxon>
        <taxon>Xanthocytophaga</taxon>
    </lineage>
</organism>
<evidence type="ECO:0000313" key="2">
    <source>
        <dbReference type="Proteomes" id="UP001241110"/>
    </source>
</evidence>
<gene>
    <name evidence="1" type="ORF">QNI16_37965</name>
</gene>
<proteinExistence type="predicted"/>